<evidence type="ECO:0000256" key="1">
    <source>
        <dbReference type="SAM" id="MobiDB-lite"/>
    </source>
</evidence>
<comment type="caution">
    <text evidence="2">The sequence shown here is derived from an EMBL/GenBank/DDBJ whole genome shotgun (WGS) entry which is preliminary data.</text>
</comment>
<name>R7ZZF8_9BACT</name>
<accession>R7ZZF8</accession>
<dbReference type="EMBL" id="AQHR01000001">
    <property type="protein sequence ID" value="EON79475.1"/>
    <property type="molecule type" value="Genomic_DNA"/>
</dbReference>
<evidence type="ECO:0000313" key="3">
    <source>
        <dbReference type="Proteomes" id="UP000013909"/>
    </source>
</evidence>
<evidence type="ECO:0000313" key="2">
    <source>
        <dbReference type="EMBL" id="EON79475.1"/>
    </source>
</evidence>
<organism evidence="2 3">
    <name type="scientific">Lunatimonas lonarensis</name>
    <dbReference type="NCBI Taxonomy" id="1232681"/>
    <lineage>
        <taxon>Bacteria</taxon>
        <taxon>Pseudomonadati</taxon>
        <taxon>Bacteroidota</taxon>
        <taxon>Cytophagia</taxon>
        <taxon>Cytophagales</taxon>
        <taxon>Cyclobacteriaceae</taxon>
    </lineage>
</organism>
<protein>
    <submittedName>
        <fullName evidence="2">Uncharacterized protein</fullName>
    </submittedName>
</protein>
<feature type="region of interest" description="Disordered" evidence="1">
    <location>
        <begin position="1"/>
        <end position="42"/>
    </location>
</feature>
<dbReference type="AlphaFoldDB" id="R7ZZF8"/>
<proteinExistence type="predicted"/>
<dbReference type="Proteomes" id="UP000013909">
    <property type="component" value="Unassembled WGS sequence"/>
</dbReference>
<dbReference type="STRING" id="1232681.ADIS_0042"/>
<feature type="compositionally biased region" description="Basic residues" evidence="1">
    <location>
        <begin position="14"/>
        <end position="33"/>
    </location>
</feature>
<keyword evidence="3" id="KW-1185">Reference proteome</keyword>
<sequence length="42" mass="4802">MDKLPLITNDSAKKKPNRLRNNRGKGNFKHPTHHLPTNNSLP</sequence>
<reference evidence="2 3" key="1">
    <citation type="submission" date="2013-02" db="EMBL/GenBank/DDBJ databases">
        <title>A novel strain isolated from Lonar lake, Maharashtra, India.</title>
        <authorList>
            <person name="Singh A."/>
        </authorList>
    </citation>
    <scope>NUCLEOTIDE SEQUENCE [LARGE SCALE GENOMIC DNA]</scope>
    <source>
        <strain evidence="2 3">AK24</strain>
    </source>
</reference>
<gene>
    <name evidence="2" type="ORF">ADIS_0042</name>
</gene>